<sequence length="136" mass="14222">MFQKQQTGLRALRAAGIAFALMGFASQSAMAQEAPAVSNDSLTVVRDAETGTLRAPTPAEAATLKAQSVRAMARIAPKPTLQKFHSSGARGARLTDEFMTTSVAVRNADGSISITHGDTQNADSTGHVHTITPVTE</sequence>
<evidence type="ECO:0000313" key="4">
    <source>
        <dbReference type="Proteomes" id="UP000540787"/>
    </source>
</evidence>
<reference evidence="3 4" key="1">
    <citation type="submission" date="2020-08" db="EMBL/GenBank/DDBJ databases">
        <title>The Agave Microbiome: Exploring the role of microbial communities in plant adaptations to desert environments.</title>
        <authorList>
            <person name="Partida-Martinez L.P."/>
        </authorList>
    </citation>
    <scope>NUCLEOTIDE SEQUENCE [LARGE SCALE GENOMIC DNA]</scope>
    <source>
        <strain evidence="3 4">AT3.2</strain>
    </source>
</reference>
<evidence type="ECO:0000256" key="1">
    <source>
        <dbReference type="SAM" id="MobiDB-lite"/>
    </source>
</evidence>
<dbReference type="Proteomes" id="UP000540787">
    <property type="component" value="Unassembled WGS sequence"/>
</dbReference>
<dbReference type="NCBIfam" id="NF047450">
    <property type="entry name" value="post-PEP-CTERM_1"/>
    <property type="match status" value="1"/>
</dbReference>
<proteinExistence type="predicted"/>
<organism evidence="3 4">
    <name type="scientific">Massilia aurea</name>
    <dbReference type="NCBI Taxonomy" id="373040"/>
    <lineage>
        <taxon>Bacteria</taxon>
        <taxon>Pseudomonadati</taxon>
        <taxon>Pseudomonadota</taxon>
        <taxon>Betaproteobacteria</taxon>
        <taxon>Burkholderiales</taxon>
        <taxon>Oxalobacteraceae</taxon>
        <taxon>Telluria group</taxon>
        <taxon>Massilia</taxon>
    </lineage>
</organism>
<evidence type="ECO:0000256" key="2">
    <source>
        <dbReference type="SAM" id="SignalP"/>
    </source>
</evidence>
<evidence type="ECO:0000313" key="3">
    <source>
        <dbReference type="EMBL" id="MBB6133830.1"/>
    </source>
</evidence>
<feature type="chain" id="PRO_5031289003" evidence="2">
    <location>
        <begin position="32"/>
        <end position="136"/>
    </location>
</feature>
<comment type="caution">
    <text evidence="3">The sequence shown here is derived from an EMBL/GenBank/DDBJ whole genome shotgun (WGS) entry which is preliminary data.</text>
</comment>
<feature type="signal peptide" evidence="2">
    <location>
        <begin position="1"/>
        <end position="31"/>
    </location>
</feature>
<keyword evidence="2" id="KW-0732">Signal</keyword>
<feature type="region of interest" description="Disordered" evidence="1">
    <location>
        <begin position="117"/>
        <end position="136"/>
    </location>
</feature>
<dbReference type="AlphaFoldDB" id="A0A7W9WZR6"/>
<protein>
    <submittedName>
        <fullName evidence="3">Uncharacterized protein</fullName>
    </submittedName>
</protein>
<accession>A0A7W9WZR6</accession>
<dbReference type="EMBL" id="JACHBX010000002">
    <property type="protein sequence ID" value="MBB6133830.1"/>
    <property type="molecule type" value="Genomic_DNA"/>
</dbReference>
<dbReference type="RefSeq" id="WP_183553891.1">
    <property type="nucleotide sequence ID" value="NZ_JACHBX010000002.1"/>
</dbReference>
<keyword evidence="4" id="KW-1185">Reference proteome</keyword>
<gene>
    <name evidence="3" type="ORF">HD842_001972</name>
</gene>
<name>A0A7W9WZR6_9BURK</name>